<evidence type="ECO:0000313" key="2">
    <source>
        <dbReference type="Proteomes" id="UP001230156"/>
    </source>
</evidence>
<organism evidence="1 2">
    <name type="scientific">Dongia sedimenti</name>
    <dbReference type="NCBI Taxonomy" id="3064282"/>
    <lineage>
        <taxon>Bacteria</taxon>
        <taxon>Pseudomonadati</taxon>
        <taxon>Pseudomonadota</taxon>
        <taxon>Alphaproteobacteria</taxon>
        <taxon>Rhodospirillales</taxon>
        <taxon>Dongiaceae</taxon>
        <taxon>Dongia</taxon>
    </lineage>
</organism>
<dbReference type="RefSeq" id="WP_379959957.1">
    <property type="nucleotide sequence ID" value="NZ_JAUYVI010000007.1"/>
</dbReference>
<dbReference type="NCBIfam" id="NF041267">
    <property type="entry name" value="relax_RlxS"/>
    <property type="match status" value="1"/>
</dbReference>
<keyword evidence="2" id="KW-1185">Reference proteome</keyword>
<dbReference type="Pfam" id="PF11843">
    <property type="entry name" value="DUF3363"/>
    <property type="match status" value="1"/>
</dbReference>
<protein>
    <submittedName>
        <fullName evidence="1">Relaxase/mobilization nuclease RlxS</fullName>
    </submittedName>
</protein>
<dbReference type="Proteomes" id="UP001230156">
    <property type="component" value="Unassembled WGS sequence"/>
</dbReference>
<evidence type="ECO:0000313" key="1">
    <source>
        <dbReference type="EMBL" id="MDQ7250546.1"/>
    </source>
</evidence>
<sequence length="660" mass="74180">MKCDEKFTPKLGRIRSRSLRGRTFLREIQTALGRASRLRQARSGRQSKFDGSRIGRGAGIGRVVGRQDRVSALRCRHVIVKARLIRLSPSGLSGAKAHLRYLQRDGVTREGEPGALYSAEQDRTEGSSFLDRCDGDRHQFRFIVSVEDAIEYSDLKPVTRRLMLQMEQDLGTKLEWIAVDHYNTGHPHTHIVLRGKDDQGKDLIIAREYLSRGMRERAAELVTLDLGPRTDHEIQSRLRAEVEQERFTSLDRSLLRETEPDGTFRSGRDQDSFRQTLRAGRLQKLKRLGLAEEVSPGRWRLAADLESTLRRMGERGDIIKALHHELTRARIDRASSDLVVHNPGELSGPLIGRVVSRGLADELSDRHYLAIDALDGRIHHLEIGQADATEPTPEGSIVAVRPKQPAVKPTDHTIADIAAAHDGRYSAELHLKYDPSTTAAFVETQIRRLEAMRRADIGVDREADGTWVISSDHLDRALQYEQVLARKAPVEVQVLSTLKLERQAHAEGATWLDHELVAGDAMPIREAGFGQETRKALAQRRQWLLEQGLASESQGSFVYRANLLRILRERELQKVGGQLAGELGLPYTPQEPRGRIEGIYRRRVDLASGRFAVVENAREFTLVPWRPVLERNLGRQVTGVAKSDGGISWNIGRQRGPAIS</sequence>
<gene>
    <name evidence="1" type="primary">rlxS</name>
    <name evidence="1" type="ORF">Q8A70_22850</name>
</gene>
<comment type="caution">
    <text evidence="1">The sequence shown here is derived from an EMBL/GenBank/DDBJ whole genome shotgun (WGS) entry which is preliminary data.</text>
</comment>
<name>A0ABU0YS70_9PROT</name>
<dbReference type="EMBL" id="JAUYVI010000007">
    <property type="protein sequence ID" value="MDQ7250546.1"/>
    <property type="molecule type" value="Genomic_DNA"/>
</dbReference>
<reference evidence="2" key="1">
    <citation type="submission" date="2023-08" db="EMBL/GenBank/DDBJ databases">
        <title>Rhodospirillaceae gen. nov., a novel taxon isolated from the Yangtze River Yuezi River estuary sludge.</title>
        <authorList>
            <person name="Ruan L."/>
        </authorList>
    </citation>
    <scope>NUCLEOTIDE SEQUENCE [LARGE SCALE GENOMIC DNA]</scope>
    <source>
        <strain evidence="2">R-7</strain>
    </source>
</reference>
<dbReference type="InterPro" id="IPR021795">
    <property type="entry name" value="DUF3363"/>
</dbReference>
<accession>A0ABU0YS70</accession>
<proteinExistence type="predicted"/>